<dbReference type="PANTHER" id="PTHR23073">
    <property type="entry name" value="26S PROTEASOME REGULATORY SUBUNIT"/>
    <property type="match status" value="1"/>
</dbReference>
<dbReference type="InterPro" id="IPR003593">
    <property type="entry name" value="AAA+_ATPase"/>
</dbReference>
<gene>
    <name evidence="5" type="ORF">C7Y72_12530</name>
</gene>
<comment type="caution">
    <text evidence="5">The sequence shown here is derived from an EMBL/GenBank/DDBJ whole genome shotgun (WGS) entry which is preliminary data.</text>
</comment>
<evidence type="ECO:0000256" key="1">
    <source>
        <dbReference type="ARBA" id="ARBA00006914"/>
    </source>
</evidence>
<protein>
    <recommendedName>
        <fullName evidence="4">AAA+ ATPase domain-containing protein</fullName>
    </recommendedName>
</protein>
<accession>A0A2T4UMC4</accession>
<dbReference type="SMART" id="SM00382">
    <property type="entry name" value="AAA"/>
    <property type="match status" value="1"/>
</dbReference>
<dbReference type="Proteomes" id="UP000240739">
    <property type="component" value="Unassembled WGS sequence"/>
</dbReference>
<dbReference type="CDD" id="cd19481">
    <property type="entry name" value="RecA-like_protease"/>
    <property type="match status" value="1"/>
</dbReference>
<sequence>MADTADRPLPGTEDPTAPELDSALGYALSLAAAWDGSDQLDGALTEDLTLRFADLVSTVEDRFALVAERADLDWGDQVVLGLIALADLAPEHALAVASTDPADRGHASARAMARLLVVRGAAEGETYRCVAADGALRRKGLVRALPAGPEVPLAARAFALTEPTAAFLLAADLHDPTRGGRLRRVGRSDLPVGRAATVEALEDALRTAAVTPLFVHGPDATLLLAEASGGGVTLIRARDLDDAALLRDALAVCVLEHRVLVVEGVEDLEPEQALALPEQLRAYPGTVVLGHTGRELAGLDDLAVRELRVPAPGPDDRRAAWTAGLGEVPGIDEVAQLHRLPVARIADAVQDVLAVVDRSGTLPDAALLARAARNASGARVDETARRTRTDLGWDDLVLPARPMGLLRSVSAFLRHREQVLDDWGFAAGSGRAHGVVAMFTGPSGTGKTLAARVIAAELGLELLRVDLSTLVSKWLGETERNLDRIFTAAEGSSAVLFFDEADAVFGKRAGVQDARDRYANLEVAYLLQRIEAHDGPVLLATNLRGNIDEAFLRRLDAVIEFPEPDEAGRRRLWEVLIPPSAPRHDDIDLDFLAARFELTGGGIRNAALAAAVMAAEAGGAIRMEHLVRGVAIEYAKLGRLVLVADFERFHETVRER</sequence>
<dbReference type="RefSeq" id="WP_107569052.1">
    <property type="nucleotide sequence ID" value="NZ_PYYB01000001.1"/>
</dbReference>
<dbReference type="InterPro" id="IPR050221">
    <property type="entry name" value="26S_Proteasome_ATPase"/>
</dbReference>
<dbReference type="InterPro" id="IPR027417">
    <property type="entry name" value="P-loop_NTPase"/>
</dbReference>
<keyword evidence="6" id="KW-1185">Reference proteome</keyword>
<comment type="similarity">
    <text evidence="1">Belongs to the AAA ATPase family.</text>
</comment>
<evidence type="ECO:0000313" key="5">
    <source>
        <dbReference type="EMBL" id="PTL60407.1"/>
    </source>
</evidence>
<keyword evidence="2" id="KW-0547">Nucleotide-binding</keyword>
<dbReference type="InterPro" id="IPR003959">
    <property type="entry name" value="ATPase_AAA_core"/>
</dbReference>
<dbReference type="Pfam" id="PF00004">
    <property type="entry name" value="AAA"/>
    <property type="match status" value="1"/>
</dbReference>
<reference evidence="5 6" key="1">
    <citation type="submission" date="2018-03" db="EMBL/GenBank/DDBJ databases">
        <title>Aquarubrobacter algicola gen. nov., sp. nov., a novel actinobacterium isolated from shallow eutrophic lake during the end of cyanobacterial harmful algal blooms.</title>
        <authorList>
            <person name="Chun S.J."/>
        </authorList>
    </citation>
    <scope>NUCLEOTIDE SEQUENCE [LARGE SCALE GENOMIC DNA]</scope>
    <source>
        <strain evidence="5 6">Seoho-28</strain>
    </source>
</reference>
<keyword evidence="3" id="KW-0067">ATP-binding</keyword>
<dbReference type="OrthoDB" id="9802352at2"/>
<evidence type="ECO:0000313" key="6">
    <source>
        <dbReference type="Proteomes" id="UP000240739"/>
    </source>
</evidence>
<evidence type="ECO:0000256" key="3">
    <source>
        <dbReference type="ARBA" id="ARBA00022840"/>
    </source>
</evidence>
<proteinExistence type="inferred from homology"/>
<dbReference type="SUPFAM" id="SSF52540">
    <property type="entry name" value="P-loop containing nucleoside triphosphate hydrolases"/>
    <property type="match status" value="1"/>
</dbReference>
<organism evidence="5 6">
    <name type="scientific">Paraconexibacter algicola</name>
    <dbReference type="NCBI Taxonomy" id="2133960"/>
    <lineage>
        <taxon>Bacteria</taxon>
        <taxon>Bacillati</taxon>
        <taxon>Actinomycetota</taxon>
        <taxon>Thermoleophilia</taxon>
        <taxon>Solirubrobacterales</taxon>
        <taxon>Paraconexibacteraceae</taxon>
        <taxon>Paraconexibacter</taxon>
    </lineage>
</organism>
<dbReference type="GO" id="GO:0016887">
    <property type="term" value="F:ATP hydrolysis activity"/>
    <property type="evidence" value="ECO:0007669"/>
    <property type="project" value="InterPro"/>
</dbReference>
<dbReference type="EMBL" id="PYYB01000001">
    <property type="protein sequence ID" value="PTL60407.1"/>
    <property type="molecule type" value="Genomic_DNA"/>
</dbReference>
<dbReference type="AlphaFoldDB" id="A0A2T4UMC4"/>
<name>A0A2T4UMC4_9ACTN</name>
<feature type="domain" description="AAA+ ATPase" evidence="4">
    <location>
        <begin position="433"/>
        <end position="565"/>
    </location>
</feature>
<evidence type="ECO:0000256" key="2">
    <source>
        <dbReference type="ARBA" id="ARBA00022741"/>
    </source>
</evidence>
<evidence type="ECO:0000259" key="4">
    <source>
        <dbReference type="SMART" id="SM00382"/>
    </source>
</evidence>
<dbReference type="Gene3D" id="3.40.50.300">
    <property type="entry name" value="P-loop containing nucleotide triphosphate hydrolases"/>
    <property type="match status" value="1"/>
</dbReference>
<dbReference type="GO" id="GO:0005524">
    <property type="term" value="F:ATP binding"/>
    <property type="evidence" value="ECO:0007669"/>
    <property type="project" value="UniProtKB-KW"/>
</dbReference>